<reference evidence="10" key="2">
    <citation type="journal article" date="2021" name="Front. Microbiol.">
        <title>Aerobic Denitrification and Heterotrophic Sulfur Oxidation in the Genus Halomonas Revealed by Six Novel Species Characterizations and Genome-Based Analysis.</title>
        <authorList>
            <person name="Wang L."/>
            <person name="Shao Z."/>
        </authorList>
    </citation>
    <scope>NUCLEOTIDE SEQUENCE</scope>
    <source>
        <strain evidence="10">MCCC 1A05776</strain>
    </source>
</reference>
<dbReference type="InterPro" id="IPR027463">
    <property type="entry name" value="AcrB_DN_DC_subdom"/>
</dbReference>
<dbReference type="GO" id="GO:0005886">
    <property type="term" value="C:plasma membrane"/>
    <property type="evidence" value="ECO:0007669"/>
    <property type="project" value="UniProtKB-SubCell"/>
</dbReference>
<evidence type="ECO:0000256" key="5">
    <source>
        <dbReference type="ARBA" id="ARBA00022519"/>
    </source>
</evidence>
<dbReference type="SUPFAM" id="SSF82714">
    <property type="entry name" value="Multidrug efflux transporter AcrB TolC docking domain, DN and DC subdomains"/>
    <property type="match status" value="2"/>
</dbReference>
<feature type="transmembrane region" description="Helical" evidence="9">
    <location>
        <begin position="472"/>
        <end position="499"/>
    </location>
</feature>
<gene>
    <name evidence="10" type="ORF">HOP61_03800</name>
</gene>
<dbReference type="FunFam" id="3.30.70.1430:FF:000001">
    <property type="entry name" value="Efflux pump membrane transporter"/>
    <property type="match status" value="1"/>
</dbReference>
<feature type="transmembrane region" description="Helical" evidence="9">
    <location>
        <begin position="905"/>
        <end position="925"/>
    </location>
</feature>
<dbReference type="GO" id="GO:0042910">
    <property type="term" value="F:xenobiotic transmembrane transporter activity"/>
    <property type="evidence" value="ECO:0007669"/>
    <property type="project" value="TreeGrafter"/>
</dbReference>
<feature type="transmembrane region" description="Helical" evidence="9">
    <location>
        <begin position="980"/>
        <end position="1002"/>
    </location>
</feature>
<keyword evidence="4" id="KW-1003">Cell membrane</keyword>
<keyword evidence="5 9" id="KW-0997">Cell inner membrane</keyword>
<feature type="transmembrane region" description="Helical" evidence="9">
    <location>
        <begin position="877"/>
        <end position="898"/>
    </location>
</feature>
<dbReference type="PANTHER" id="PTHR32063:SF11">
    <property type="entry name" value="CATION OR DRUG EFFLUX SYSTEM PROTEIN"/>
    <property type="match status" value="1"/>
</dbReference>
<dbReference type="InterPro" id="IPR001036">
    <property type="entry name" value="Acrflvin-R"/>
</dbReference>
<feature type="transmembrane region" description="Helical" evidence="9">
    <location>
        <begin position="12"/>
        <end position="32"/>
    </location>
</feature>
<evidence type="ECO:0000313" key="10">
    <source>
        <dbReference type="EMBL" id="MCE8050416.1"/>
    </source>
</evidence>
<feature type="transmembrane region" description="Helical" evidence="9">
    <location>
        <begin position="369"/>
        <end position="390"/>
    </location>
</feature>
<evidence type="ECO:0000256" key="1">
    <source>
        <dbReference type="ARBA" id="ARBA00004429"/>
    </source>
</evidence>
<dbReference type="Gene3D" id="3.30.2090.10">
    <property type="entry name" value="Multidrug efflux transporter AcrB TolC docking domain, DN and DC subdomains"/>
    <property type="match status" value="2"/>
</dbReference>
<dbReference type="GO" id="GO:0009636">
    <property type="term" value="P:response to toxic substance"/>
    <property type="evidence" value="ECO:0007669"/>
    <property type="project" value="UniProtKB-ARBA"/>
</dbReference>
<dbReference type="AlphaFoldDB" id="A0AAW4YQY9"/>
<protein>
    <recommendedName>
        <fullName evidence="9">Efflux pump membrane transporter</fullName>
    </recommendedName>
</protein>
<evidence type="ECO:0000256" key="2">
    <source>
        <dbReference type="ARBA" id="ARBA00010942"/>
    </source>
</evidence>
<evidence type="ECO:0000256" key="3">
    <source>
        <dbReference type="ARBA" id="ARBA00022448"/>
    </source>
</evidence>
<feature type="transmembrane region" description="Helical" evidence="9">
    <location>
        <begin position="931"/>
        <end position="955"/>
    </location>
</feature>
<dbReference type="FunFam" id="1.20.1640.10:FF:000001">
    <property type="entry name" value="Efflux pump membrane transporter"/>
    <property type="match status" value="1"/>
</dbReference>
<dbReference type="InterPro" id="IPR004764">
    <property type="entry name" value="MdtF-like"/>
</dbReference>
<keyword evidence="3 9" id="KW-0813">Transport</keyword>
<evidence type="ECO:0000256" key="7">
    <source>
        <dbReference type="ARBA" id="ARBA00022989"/>
    </source>
</evidence>
<organism evidence="10 11">
    <name type="scientific">Billgrantia desiderata</name>
    <dbReference type="NCBI Taxonomy" id="52021"/>
    <lineage>
        <taxon>Bacteria</taxon>
        <taxon>Pseudomonadati</taxon>
        <taxon>Pseudomonadota</taxon>
        <taxon>Gammaproteobacteria</taxon>
        <taxon>Oceanospirillales</taxon>
        <taxon>Halomonadaceae</taxon>
        <taxon>Billgrantia</taxon>
    </lineage>
</organism>
<dbReference type="PRINTS" id="PR00702">
    <property type="entry name" value="ACRIFLAVINRP"/>
</dbReference>
<feature type="transmembrane region" description="Helical" evidence="9">
    <location>
        <begin position="343"/>
        <end position="362"/>
    </location>
</feature>
<feature type="transmembrane region" description="Helical" evidence="9">
    <location>
        <begin position="440"/>
        <end position="460"/>
    </location>
</feature>
<dbReference type="SUPFAM" id="SSF82866">
    <property type="entry name" value="Multidrug efflux transporter AcrB transmembrane domain"/>
    <property type="match status" value="2"/>
</dbReference>
<evidence type="ECO:0000256" key="9">
    <source>
        <dbReference type="RuleBase" id="RU364070"/>
    </source>
</evidence>
<proteinExistence type="inferred from homology"/>
<dbReference type="NCBIfam" id="TIGR00915">
    <property type="entry name" value="2A0602"/>
    <property type="match status" value="1"/>
</dbReference>
<evidence type="ECO:0000256" key="8">
    <source>
        <dbReference type="ARBA" id="ARBA00023136"/>
    </source>
</evidence>
<sequence length="1057" mass="113485">MNFAKFFVDRPIFAAVLSILIFIAGAITIPLLPVSEYPDVVPPTVQVRAVYPGANPSEIADTVATPLEEAITGVENLMYMKSVAGSDGVLALTLTFRPGTDPDEAQVQVQNRVSQALARLPEAVRRQGVTTDKQSPDLTMVPQLISPDGRYDSTYLRNYAALHVRDELARLEGVGQAMLFGAGDYAMRVWIDPDRAAARGLTAGDIIAAIREQNVQVSAGQLGAPPTPQSSDFLVSINAQGRLTTEEEFGNIVVRAGSGGQITYLSDVARIELGAAEYSLRALLDNQQAVAIGIFQAPGSNAIALSDAVRDKMEELSQRFPEGVEYTIVYDPTVFVRDSIKSVIKTLLEAVLLVVLVVTLFLQTWRASVIPLLAVPVSIVGTFAVLYLLGFSINTLTLFGLVLAIGIVVDDAIVVVENVERNIEEGLAPLAAAHQAMREVSGPIIAISVVLCAVFIPMAFLEGVTGQFYRQFAVTIAISTVISAINSLTLSPALAALLLKPHDAPKDRLSRLIDFLFGWVFRPFNRFFNASSKGYQGGVARSLRRRGAVFAVYALLLAGTGVMFQVVPGGFIPTQDKMYLIGGAKLPEGASLDRTEAVIRRMTELALETEGVTSAVAFPGLNPLQFTNTPNTGTVFFGLDPFESRSRSANEIVAELNGKFGAMQEAFSFAFTPPAILGIGSGSGFSLFVQDRAGLGYGELQQAVDGFSGALMQAPGMGYPITSYQSNVPQLDLHVDRVKAKTQGVALTDLFETLQVYLGSVYVNDFNRFGRTWQVMAQADGDFRMDVANIERLRTRNEHGEMVPIGSMIRVDRTFGPDPVIRYNGYPAADLMGEADPRVLSSSQAIQVVEQLAAGVLPAGMAFEWTDLSYQQVNQGGAALIVFPLAILLVFLALAALYESWTLPLAVILIVPMCMLSALIGVKLTGGDNNIFVQVGLVVLIGLACKNAILIVEFARELEMQGRGIVEAALEACRLRLRPIIMTSITFTAAVVPLMLAGGAGAEVRQALGTAVFAGMLGVTLFGLFLTPVFYVALRKLVSRGQAEPRDAQPVEGAYHA</sequence>
<dbReference type="RefSeq" id="WP_086511284.1">
    <property type="nucleotide sequence ID" value="NZ_FNVC01000013.1"/>
</dbReference>
<dbReference type="NCBIfam" id="NF000282">
    <property type="entry name" value="RND_permease_1"/>
    <property type="match status" value="1"/>
</dbReference>
<feature type="transmembrane region" description="Helical" evidence="9">
    <location>
        <begin position="550"/>
        <end position="571"/>
    </location>
</feature>
<feature type="transmembrane region" description="Helical" evidence="9">
    <location>
        <begin position="396"/>
        <end position="419"/>
    </location>
</feature>
<name>A0AAW4YQY9_9GAMM</name>
<dbReference type="EMBL" id="JABFTS010000001">
    <property type="protein sequence ID" value="MCE8050416.1"/>
    <property type="molecule type" value="Genomic_DNA"/>
</dbReference>
<dbReference type="Gene3D" id="3.30.70.1440">
    <property type="entry name" value="Multidrug efflux transporter AcrB pore domain"/>
    <property type="match status" value="1"/>
</dbReference>
<dbReference type="Gene3D" id="3.30.70.1320">
    <property type="entry name" value="Multidrug efflux transporter AcrB pore domain like"/>
    <property type="match status" value="1"/>
</dbReference>
<dbReference type="GO" id="GO:0015562">
    <property type="term" value="F:efflux transmembrane transporter activity"/>
    <property type="evidence" value="ECO:0007669"/>
    <property type="project" value="InterPro"/>
</dbReference>
<dbReference type="Gene3D" id="3.30.70.1430">
    <property type="entry name" value="Multidrug efflux transporter AcrB pore domain"/>
    <property type="match status" value="2"/>
</dbReference>
<comment type="similarity">
    <text evidence="2 9">Belongs to the resistance-nodulation-cell division (RND) (TC 2.A.6) family.</text>
</comment>
<reference evidence="10" key="1">
    <citation type="submission" date="2020-05" db="EMBL/GenBank/DDBJ databases">
        <authorList>
            <person name="Wang L."/>
            <person name="Shao Z."/>
        </authorList>
    </citation>
    <scope>NUCLEOTIDE SEQUENCE</scope>
    <source>
        <strain evidence="10">MCCC 1A05776</strain>
    </source>
</reference>
<comment type="subcellular location">
    <subcellularLocation>
        <location evidence="1 9">Cell inner membrane</location>
        <topology evidence="1 9">Multi-pass membrane protein</topology>
    </subcellularLocation>
</comment>
<evidence type="ECO:0000313" key="11">
    <source>
        <dbReference type="Proteomes" id="UP001320178"/>
    </source>
</evidence>
<dbReference type="Proteomes" id="UP001320178">
    <property type="component" value="Unassembled WGS sequence"/>
</dbReference>
<keyword evidence="6 9" id="KW-0812">Transmembrane</keyword>
<evidence type="ECO:0000256" key="6">
    <source>
        <dbReference type="ARBA" id="ARBA00022692"/>
    </source>
</evidence>
<dbReference type="Gene3D" id="1.20.1640.10">
    <property type="entry name" value="Multidrug efflux transporter AcrB transmembrane domain"/>
    <property type="match status" value="2"/>
</dbReference>
<keyword evidence="7 9" id="KW-1133">Transmembrane helix</keyword>
<dbReference type="SUPFAM" id="SSF82693">
    <property type="entry name" value="Multidrug efflux transporter AcrB pore domain, PN1, PN2, PC1 and PC2 subdomains"/>
    <property type="match status" value="3"/>
</dbReference>
<feature type="transmembrane region" description="Helical" evidence="9">
    <location>
        <begin position="1008"/>
        <end position="1034"/>
    </location>
</feature>
<keyword evidence="8 9" id="KW-0472">Membrane</keyword>
<evidence type="ECO:0000256" key="4">
    <source>
        <dbReference type="ARBA" id="ARBA00022475"/>
    </source>
</evidence>
<dbReference type="PANTHER" id="PTHR32063">
    <property type="match status" value="1"/>
</dbReference>
<dbReference type="Pfam" id="PF00873">
    <property type="entry name" value="ACR_tran"/>
    <property type="match status" value="1"/>
</dbReference>
<accession>A0AAW4YQY9</accession>
<comment type="caution">
    <text evidence="10">The sequence shown here is derived from an EMBL/GenBank/DDBJ whole genome shotgun (WGS) entry which is preliminary data.</text>
</comment>